<evidence type="ECO:0000313" key="2">
    <source>
        <dbReference type="Proteomes" id="UP001500979"/>
    </source>
</evidence>
<reference evidence="1 2" key="1">
    <citation type="journal article" date="2019" name="Int. J. Syst. Evol. Microbiol.">
        <title>The Global Catalogue of Microorganisms (GCM) 10K type strain sequencing project: providing services to taxonomists for standard genome sequencing and annotation.</title>
        <authorList>
            <consortium name="The Broad Institute Genomics Platform"/>
            <consortium name="The Broad Institute Genome Sequencing Center for Infectious Disease"/>
            <person name="Wu L."/>
            <person name="Ma J."/>
        </authorList>
    </citation>
    <scope>NUCLEOTIDE SEQUENCE [LARGE SCALE GENOMIC DNA]</scope>
    <source>
        <strain evidence="1 2">JCM 9383</strain>
    </source>
</reference>
<name>A0ABN3VGV8_9PSEU</name>
<proteinExistence type="predicted"/>
<accession>A0ABN3VGV8</accession>
<dbReference type="EMBL" id="BAAAUX010000016">
    <property type="protein sequence ID" value="GAA2801883.1"/>
    <property type="molecule type" value="Genomic_DNA"/>
</dbReference>
<comment type="caution">
    <text evidence="1">The sequence shown here is derived from an EMBL/GenBank/DDBJ whole genome shotgun (WGS) entry which is preliminary data.</text>
</comment>
<keyword evidence="2" id="KW-1185">Reference proteome</keyword>
<evidence type="ECO:0000313" key="1">
    <source>
        <dbReference type="EMBL" id="GAA2801883.1"/>
    </source>
</evidence>
<gene>
    <name evidence="1" type="ORF">GCM10010470_41160</name>
</gene>
<sequence>MTPDGPTLVSAAAVIAAAGGRMKVTGYCYPWDVEPGFADRVLDLGVDEVAVAVSYHSARAATPWSRERTSVVARHAALYRPVRSGAWGRLRPASADWVSEDSAGDAVAALREAGIPVAAWLVLTHNSLLGTEFPDLAVRNCFGESYPWALCPAWEDVRSYAATLTAEALADLDVGSVVLEACGQLGAIHQHQHEKTDAVWSPAVARLLSVCCCTACASRWGDDAQAIRGLLRAEVWRLLASGDLDAVDDGLPAEVRDLLLATRHRSADELRRAVLGRAGERRVVLHGAADPWATGALPGLTASAAEDVDAVVLPCWTPGPGTLAAVRSMSTVEVGAYVTAVAVNPLPDGYVSDLRAAGADELHLYHLGLAGPARWGHLRGAVREARAG</sequence>
<protein>
    <submittedName>
        <fullName evidence="1">Uncharacterized protein</fullName>
    </submittedName>
</protein>
<organism evidence="1 2">
    <name type="scientific">Saccharopolyspora taberi</name>
    <dbReference type="NCBI Taxonomy" id="60895"/>
    <lineage>
        <taxon>Bacteria</taxon>
        <taxon>Bacillati</taxon>
        <taxon>Actinomycetota</taxon>
        <taxon>Actinomycetes</taxon>
        <taxon>Pseudonocardiales</taxon>
        <taxon>Pseudonocardiaceae</taxon>
        <taxon>Saccharopolyspora</taxon>
    </lineage>
</organism>
<dbReference type="Proteomes" id="UP001500979">
    <property type="component" value="Unassembled WGS sequence"/>
</dbReference>